<evidence type="ECO:0000313" key="2">
    <source>
        <dbReference type="EMBL" id="CAB3393200.1"/>
    </source>
</evidence>
<dbReference type="RefSeq" id="WP_170085599.1">
    <property type="nucleotide sequence ID" value="NZ_CP047971.1"/>
</dbReference>
<keyword evidence="1" id="KW-0472">Membrane</keyword>
<sequence length="122" mass="14158">MAAAHAYAVCSRHVGRWMDFRTPWGRHRGIIRRVSPHGVLVSVPRHYAPRFAFAQAWASTPVSGGDVKQLHQIRHALARPVDTYLNAEPVGWVAPGYGWWYGGWWWWWIAWAWLLAFALLLW</sequence>
<proteinExistence type="predicted"/>
<accession>A0A6F9E8M9</accession>
<keyword evidence="1" id="KW-1133">Transmembrane helix</keyword>
<protein>
    <submittedName>
        <fullName evidence="2">Uncharacterized protein</fullName>
    </submittedName>
</protein>
<feature type="transmembrane region" description="Helical" evidence="1">
    <location>
        <begin position="104"/>
        <end position="121"/>
    </location>
</feature>
<keyword evidence="1" id="KW-0812">Transmembrane</keyword>
<dbReference type="Proteomes" id="UP000502196">
    <property type="component" value="Chromosome"/>
</dbReference>
<dbReference type="EMBL" id="LR792683">
    <property type="protein sequence ID" value="CAB3393200.1"/>
    <property type="molecule type" value="Genomic_DNA"/>
</dbReference>
<gene>
    <name evidence="2" type="ORF">COOX1_1791</name>
</gene>
<reference evidence="2 3" key="1">
    <citation type="submission" date="2020-04" db="EMBL/GenBank/DDBJ databases">
        <authorList>
            <person name="Hogendoorn C."/>
        </authorList>
    </citation>
    <scope>NUCLEOTIDE SEQUENCE [LARGE SCALE GENOMIC DNA]</scope>
    <source>
        <strain evidence="2">COOX1</strain>
    </source>
</reference>
<name>A0A6F9E8M9_9BACL</name>
<evidence type="ECO:0000256" key="1">
    <source>
        <dbReference type="SAM" id="Phobius"/>
    </source>
</evidence>
<evidence type="ECO:0000313" key="3">
    <source>
        <dbReference type="Proteomes" id="UP000502196"/>
    </source>
</evidence>
<dbReference type="AlphaFoldDB" id="A0A6F9E8M9"/>
<organism evidence="2 3">
    <name type="scientific">Kyrpidia spormannii</name>
    <dbReference type="NCBI Taxonomy" id="2055160"/>
    <lineage>
        <taxon>Bacteria</taxon>
        <taxon>Bacillati</taxon>
        <taxon>Bacillota</taxon>
        <taxon>Bacilli</taxon>
        <taxon>Bacillales</taxon>
        <taxon>Alicyclobacillaceae</taxon>
        <taxon>Kyrpidia</taxon>
    </lineage>
</organism>